<keyword evidence="2" id="KW-0813">Transport</keyword>
<keyword evidence="6" id="KW-0406">Ion transport</keyword>
<name>A0ABM9I6Z3_9GAMM</name>
<comment type="subcellular location">
    <subcellularLocation>
        <location evidence="1">Membrane</location>
        <topology evidence="1">Multi-pass membrane protein</topology>
    </subcellularLocation>
</comment>
<feature type="transmembrane region" description="Helical" evidence="8">
    <location>
        <begin position="50"/>
        <end position="75"/>
    </location>
</feature>
<evidence type="ECO:0000256" key="2">
    <source>
        <dbReference type="ARBA" id="ARBA00022448"/>
    </source>
</evidence>
<keyword evidence="7 8" id="KW-0472">Membrane</keyword>
<reference evidence="10 11" key="1">
    <citation type="submission" date="2023-03" db="EMBL/GenBank/DDBJ databases">
        <authorList>
            <person name="Pearce D."/>
        </authorList>
    </citation>
    <scope>NUCLEOTIDE SEQUENCE [LARGE SCALE GENOMIC DNA]</scope>
    <source>
        <strain evidence="10">Msz</strain>
    </source>
</reference>
<feature type="transmembrane region" description="Helical" evidence="8">
    <location>
        <begin position="140"/>
        <end position="166"/>
    </location>
</feature>
<evidence type="ECO:0000256" key="4">
    <source>
        <dbReference type="ARBA" id="ARBA00022692"/>
    </source>
</evidence>
<evidence type="ECO:0000256" key="1">
    <source>
        <dbReference type="ARBA" id="ARBA00004141"/>
    </source>
</evidence>
<protein>
    <submittedName>
        <fullName evidence="10">Monovalent cation:H+ antiporter-2, CPA2 family</fullName>
    </submittedName>
</protein>
<feature type="transmembrane region" description="Helical" evidence="8">
    <location>
        <begin position="331"/>
        <end position="354"/>
    </location>
</feature>
<dbReference type="RefSeq" id="WP_036267981.1">
    <property type="nucleotide sequence ID" value="NZ_OX458333.1"/>
</dbReference>
<feature type="domain" description="Cation/H+ exchanger transmembrane" evidence="9">
    <location>
        <begin position="29"/>
        <end position="411"/>
    </location>
</feature>
<keyword evidence="4 8" id="KW-0812">Transmembrane</keyword>
<feature type="transmembrane region" description="Helical" evidence="8">
    <location>
        <begin position="187"/>
        <end position="209"/>
    </location>
</feature>
<organism evidence="10 11">
    <name type="scientific">Methylocaldum szegediense</name>
    <dbReference type="NCBI Taxonomy" id="73780"/>
    <lineage>
        <taxon>Bacteria</taxon>
        <taxon>Pseudomonadati</taxon>
        <taxon>Pseudomonadota</taxon>
        <taxon>Gammaproteobacteria</taxon>
        <taxon>Methylococcales</taxon>
        <taxon>Methylococcaceae</taxon>
        <taxon>Methylocaldum</taxon>
    </lineage>
</organism>
<gene>
    <name evidence="10" type="ORF">MSZNOR_4081</name>
</gene>
<evidence type="ECO:0000256" key="5">
    <source>
        <dbReference type="ARBA" id="ARBA00022989"/>
    </source>
</evidence>
<feature type="transmembrane region" description="Helical" evidence="8">
    <location>
        <begin position="16"/>
        <end position="38"/>
    </location>
</feature>
<dbReference type="PANTHER" id="PTHR32468">
    <property type="entry name" value="CATION/H + ANTIPORTER"/>
    <property type="match status" value="1"/>
</dbReference>
<evidence type="ECO:0000259" key="9">
    <source>
        <dbReference type="Pfam" id="PF00999"/>
    </source>
</evidence>
<proteinExistence type="predicted"/>
<evidence type="ECO:0000256" key="6">
    <source>
        <dbReference type="ARBA" id="ARBA00023065"/>
    </source>
</evidence>
<evidence type="ECO:0000256" key="7">
    <source>
        <dbReference type="ARBA" id="ARBA00023136"/>
    </source>
</evidence>
<keyword evidence="5 8" id="KW-1133">Transmembrane helix</keyword>
<feature type="transmembrane region" description="Helical" evidence="8">
    <location>
        <begin position="301"/>
        <end position="319"/>
    </location>
</feature>
<dbReference type="Proteomes" id="UP001162030">
    <property type="component" value="Chromosome"/>
</dbReference>
<evidence type="ECO:0000313" key="10">
    <source>
        <dbReference type="EMBL" id="CAI8932927.1"/>
    </source>
</evidence>
<sequence>MAINSAQSGVQATEHVLFFTLVQLAVIIIAARVAGYLARQIGQPRAVGEIVAGLLLGPSLFGLVAPETFQVIFWSTDTTPISVMSQIGLIMLMFQVGLEFDFSHLKSPQNKRAVGLISILGVALPFALGMAVGYASAPHLAAGISVLGYALFIATAFSITAVPILGRIMMEFDLTRTRIGVITISSAAVNDVVGWMLLAFISAAVTAHFSVAGMLAQLGLLSLYVIVCLYAVRQVLRFIVRRFEFNHQALPQDLMAILLVIVFTSAMLTSKLGIFAIFGGFMMGVLLHDQRELVEAWKHKVADLVTVFFLPIFFTYTGLRTDIGGLETGALWLWCAVLVFLAVLGKFGGCYVGARLSGLGRADARNIAIMMNTRALMELVVVNVGLELGVIPSQVFTMLVLMAIVSTIMTAPGLRAWLPSVGRAIPAERDA</sequence>
<feature type="transmembrane region" description="Helical" evidence="8">
    <location>
        <begin position="215"/>
        <end position="236"/>
    </location>
</feature>
<dbReference type="InterPro" id="IPR050794">
    <property type="entry name" value="CPA2_transporter"/>
</dbReference>
<keyword evidence="3" id="KW-0050">Antiport</keyword>
<dbReference type="EMBL" id="OX458333">
    <property type="protein sequence ID" value="CAI8932927.1"/>
    <property type="molecule type" value="Genomic_DNA"/>
</dbReference>
<dbReference type="Pfam" id="PF00999">
    <property type="entry name" value="Na_H_Exchanger"/>
    <property type="match status" value="1"/>
</dbReference>
<keyword evidence="11" id="KW-1185">Reference proteome</keyword>
<evidence type="ECO:0000256" key="3">
    <source>
        <dbReference type="ARBA" id="ARBA00022449"/>
    </source>
</evidence>
<dbReference type="InterPro" id="IPR006153">
    <property type="entry name" value="Cation/H_exchanger_TM"/>
</dbReference>
<dbReference type="PANTHER" id="PTHR32468:SF0">
    <property type="entry name" value="K(+)_H(+) ANTIPORTER 1"/>
    <property type="match status" value="1"/>
</dbReference>
<dbReference type="InterPro" id="IPR038770">
    <property type="entry name" value="Na+/solute_symporter_sf"/>
</dbReference>
<feature type="transmembrane region" description="Helical" evidence="8">
    <location>
        <begin position="114"/>
        <end position="134"/>
    </location>
</feature>
<feature type="transmembrane region" description="Helical" evidence="8">
    <location>
        <begin position="81"/>
        <end position="102"/>
    </location>
</feature>
<feature type="transmembrane region" description="Helical" evidence="8">
    <location>
        <begin position="248"/>
        <end position="266"/>
    </location>
</feature>
<evidence type="ECO:0000313" key="11">
    <source>
        <dbReference type="Proteomes" id="UP001162030"/>
    </source>
</evidence>
<feature type="transmembrane region" description="Helical" evidence="8">
    <location>
        <begin position="398"/>
        <end position="418"/>
    </location>
</feature>
<accession>A0ABM9I6Z3</accession>
<dbReference type="Gene3D" id="1.20.1530.20">
    <property type="match status" value="1"/>
</dbReference>
<evidence type="ECO:0000256" key="8">
    <source>
        <dbReference type="SAM" id="Phobius"/>
    </source>
</evidence>